<comment type="cofactor">
    <cofactor evidence="2">
        <name>FAD</name>
        <dbReference type="ChEBI" id="CHEBI:57692"/>
    </cofactor>
</comment>
<evidence type="ECO:0000256" key="6">
    <source>
        <dbReference type="ARBA" id="ARBA00022857"/>
    </source>
</evidence>
<dbReference type="PRINTS" id="PR00410">
    <property type="entry name" value="PHEHYDRXLASE"/>
</dbReference>
<keyword evidence="11" id="KW-0813">Transport</keyword>
<dbReference type="InterPro" id="IPR017938">
    <property type="entry name" value="Riboflavin_synthase-like_b-brl"/>
</dbReference>
<name>A0A285LRY9_9NOCA</name>
<evidence type="ECO:0000313" key="15">
    <source>
        <dbReference type="Proteomes" id="UP000219565"/>
    </source>
</evidence>
<dbReference type="GO" id="GO:0005344">
    <property type="term" value="F:oxygen carrier activity"/>
    <property type="evidence" value="ECO:0007669"/>
    <property type="project" value="UniProtKB-KW"/>
</dbReference>
<dbReference type="GO" id="GO:0008941">
    <property type="term" value="F:nitric oxide dioxygenase NAD(P)H activity"/>
    <property type="evidence" value="ECO:0007669"/>
    <property type="project" value="UniProtKB-EC"/>
</dbReference>
<evidence type="ECO:0000256" key="10">
    <source>
        <dbReference type="ARBA" id="ARBA00049433"/>
    </source>
</evidence>
<keyword evidence="8" id="KW-0520">NAD</keyword>
<dbReference type="GO" id="GO:0019825">
    <property type="term" value="F:oxygen binding"/>
    <property type="evidence" value="ECO:0007669"/>
    <property type="project" value="InterPro"/>
</dbReference>
<evidence type="ECO:0000259" key="13">
    <source>
        <dbReference type="PROSITE" id="PS51384"/>
    </source>
</evidence>
<keyword evidence="6" id="KW-0521">NADP</keyword>
<feature type="domain" description="FAD-binding FR-type" evidence="13">
    <location>
        <begin position="136"/>
        <end position="236"/>
    </location>
</feature>
<keyword evidence="11" id="KW-0561">Oxygen transport</keyword>
<dbReference type="SUPFAM" id="SSF46458">
    <property type="entry name" value="Globin-like"/>
    <property type="match status" value="1"/>
</dbReference>
<dbReference type="InterPro" id="IPR050415">
    <property type="entry name" value="MRET"/>
</dbReference>
<keyword evidence="11" id="KW-0349">Heme</keyword>
<keyword evidence="7" id="KW-0411">Iron-sulfur</keyword>
<protein>
    <recommendedName>
        <fullName evidence="4">nitric oxide dioxygenase</fullName>
        <ecNumber evidence="4">1.14.12.17</ecNumber>
    </recommendedName>
</protein>
<comment type="catalytic activity">
    <reaction evidence="9">
        <text>2 nitric oxide + NADH + 2 O2 = 2 nitrate + NAD(+) + H(+)</text>
        <dbReference type="Rhea" id="RHEA:19469"/>
        <dbReference type="ChEBI" id="CHEBI:15378"/>
        <dbReference type="ChEBI" id="CHEBI:15379"/>
        <dbReference type="ChEBI" id="CHEBI:16480"/>
        <dbReference type="ChEBI" id="CHEBI:17632"/>
        <dbReference type="ChEBI" id="CHEBI:57540"/>
        <dbReference type="ChEBI" id="CHEBI:57945"/>
        <dbReference type="EC" id="1.14.12.17"/>
    </reaction>
</comment>
<dbReference type="CDD" id="cd06187">
    <property type="entry name" value="O2ase_reductase_like"/>
    <property type="match status" value="1"/>
</dbReference>
<evidence type="ECO:0000256" key="11">
    <source>
        <dbReference type="RuleBase" id="RU000356"/>
    </source>
</evidence>
<dbReference type="EC" id="1.14.12.17" evidence="4"/>
<dbReference type="GO" id="GO:0020037">
    <property type="term" value="F:heme binding"/>
    <property type="evidence" value="ECO:0007669"/>
    <property type="project" value="InterPro"/>
</dbReference>
<dbReference type="STRING" id="1379680.GCA_001612615_06196"/>
<evidence type="ECO:0000256" key="2">
    <source>
        <dbReference type="ARBA" id="ARBA00001974"/>
    </source>
</evidence>
<dbReference type="InterPro" id="IPR012292">
    <property type="entry name" value="Globin/Proto"/>
</dbReference>
<evidence type="ECO:0000256" key="5">
    <source>
        <dbReference type="ARBA" id="ARBA00022714"/>
    </source>
</evidence>
<evidence type="ECO:0000256" key="8">
    <source>
        <dbReference type="ARBA" id="ARBA00023027"/>
    </source>
</evidence>
<dbReference type="Gene3D" id="2.40.30.10">
    <property type="entry name" value="Translation factors"/>
    <property type="match status" value="1"/>
</dbReference>
<dbReference type="PANTHER" id="PTHR47354:SF5">
    <property type="entry name" value="PROTEIN RFBI"/>
    <property type="match status" value="1"/>
</dbReference>
<dbReference type="CDD" id="cd19753">
    <property type="entry name" value="Mb-like_oxidoreductase"/>
    <property type="match status" value="1"/>
</dbReference>
<dbReference type="Gene3D" id="1.10.490.10">
    <property type="entry name" value="Globins"/>
    <property type="match status" value="1"/>
</dbReference>
<evidence type="ECO:0000256" key="9">
    <source>
        <dbReference type="ARBA" id="ARBA00048649"/>
    </source>
</evidence>
<comment type="cofactor">
    <cofactor evidence="1">
        <name>heme b</name>
        <dbReference type="ChEBI" id="CHEBI:60344"/>
    </cofactor>
</comment>
<dbReference type="PROSITE" id="PS01033">
    <property type="entry name" value="GLOBIN"/>
    <property type="match status" value="1"/>
</dbReference>
<proteinExistence type="inferred from homology"/>
<accession>A0A285LRY9</accession>
<dbReference type="PROSITE" id="PS51384">
    <property type="entry name" value="FAD_FR"/>
    <property type="match status" value="1"/>
</dbReference>
<dbReference type="InterPro" id="IPR009050">
    <property type="entry name" value="Globin-like_sf"/>
</dbReference>
<comment type="catalytic activity">
    <reaction evidence="10">
        <text>2 nitric oxide + NADPH + 2 O2 = 2 nitrate + NADP(+) + H(+)</text>
        <dbReference type="Rhea" id="RHEA:19465"/>
        <dbReference type="ChEBI" id="CHEBI:15378"/>
        <dbReference type="ChEBI" id="CHEBI:15379"/>
        <dbReference type="ChEBI" id="CHEBI:16480"/>
        <dbReference type="ChEBI" id="CHEBI:17632"/>
        <dbReference type="ChEBI" id="CHEBI:57783"/>
        <dbReference type="ChEBI" id="CHEBI:58349"/>
        <dbReference type="EC" id="1.14.12.17"/>
    </reaction>
</comment>
<dbReference type="Gene3D" id="3.40.50.80">
    <property type="entry name" value="Nucleotide-binding domain of ferredoxin-NADP reductase (FNR) module"/>
    <property type="match status" value="1"/>
</dbReference>
<sequence>MIRTTFKAVAAEEGGPERLARSFYAILFSDYPQVRDFFPAAMDSQRDRLVKAIGYALDRLEEPNKLLPFLAQLGRDHRKYGVQAEHYVAVATSLKTAMRRFAGTEMWTDEVERAWDEGLTVIGETMMGAAEKEATPAVWSGRVLENRLVLRNLAIVRLQLDQPMQYAAGQYMSVQIPSRPRMWRYLSPAVPANANGEIEFHVRGVLGGWVSPAIVGQTQVGDQWLIGSPLGGLGVPRNTKRKMLMVGCGTGIAPLRAQLMQMALRRTNPKVHLFVGGHHPCDLYDLETLSKLAMANRWLTVTPVSESDENPWWHYEAGEVERIWPGLEPRMTGQIGKVVASYGPWADRDVQIVGSPSMVQTTKFRLMAAGTQTKNIRHDPLF</sequence>
<dbReference type="InterPro" id="IPR039261">
    <property type="entry name" value="FNR_nucleotide-bd"/>
</dbReference>
<dbReference type="SUPFAM" id="SSF63380">
    <property type="entry name" value="Riboflavin synthase domain-like"/>
    <property type="match status" value="1"/>
</dbReference>
<dbReference type="InterPro" id="IPR000971">
    <property type="entry name" value="Globin"/>
</dbReference>
<evidence type="ECO:0000256" key="3">
    <source>
        <dbReference type="ARBA" id="ARBA00006401"/>
    </source>
</evidence>
<dbReference type="PANTHER" id="PTHR47354">
    <property type="entry name" value="NADH OXIDOREDUCTASE HCR"/>
    <property type="match status" value="1"/>
</dbReference>
<dbReference type="Pfam" id="PF00175">
    <property type="entry name" value="NAD_binding_1"/>
    <property type="match status" value="1"/>
</dbReference>
<dbReference type="Pfam" id="PF00970">
    <property type="entry name" value="FAD_binding_6"/>
    <property type="match status" value="1"/>
</dbReference>
<comment type="similarity">
    <text evidence="11">Belongs to the globin family.</text>
</comment>
<evidence type="ECO:0000259" key="12">
    <source>
        <dbReference type="PROSITE" id="PS01033"/>
    </source>
</evidence>
<gene>
    <name evidence="14" type="ORF">SAMN04244553_4640</name>
</gene>
<feature type="domain" description="Globin" evidence="12">
    <location>
        <begin position="1"/>
        <end position="131"/>
    </location>
</feature>
<evidence type="ECO:0000313" key="14">
    <source>
        <dbReference type="EMBL" id="SNY87690.1"/>
    </source>
</evidence>
<comment type="similarity">
    <text evidence="3">In the C-terminal section; belongs to the flavoprotein pyridine nucleotide cytochrome reductase family.</text>
</comment>
<dbReference type="Proteomes" id="UP000219565">
    <property type="component" value="Unassembled WGS sequence"/>
</dbReference>
<evidence type="ECO:0000256" key="1">
    <source>
        <dbReference type="ARBA" id="ARBA00001970"/>
    </source>
</evidence>
<organism evidence="14 15">
    <name type="scientific">Nocardia amikacinitolerans</name>
    <dbReference type="NCBI Taxonomy" id="756689"/>
    <lineage>
        <taxon>Bacteria</taxon>
        <taxon>Bacillati</taxon>
        <taxon>Actinomycetota</taxon>
        <taxon>Actinomycetes</taxon>
        <taxon>Mycobacteriales</taxon>
        <taxon>Nocardiaceae</taxon>
        <taxon>Nocardia</taxon>
    </lineage>
</organism>
<dbReference type="GO" id="GO:0051537">
    <property type="term" value="F:2 iron, 2 sulfur cluster binding"/>
    <property type="evidence" value="ECO:0007669"/>
    <property type="project" value="UniProtKB-KW"/>
</dbReference>
<keyword evidence="11" id="KW-0408">Iron</keyword>
<dbReference type="AlphaFoldDB" id="A0A285LRY9"/>
<evidence type="ECO:0000256" key="4">
    <source>
        <dbReference type="ARBA" id="ARBA00012229"/>
    </source>
</evidence>
<evidence type="ECO:0000256" key="7">
    <source>
        <dbReference type="ARBA" id="ARBA00023014"/>
    </source>
</evidence>
<keyword evidence="5" id="KW-0001">2Fe-2S</keyword>
<dbReference type="InterPro" id="IPR017927">
    <property type="entry name" value="FAD-bd_FR_type"/>
</dbReference>
<dbReference type="SUPFAM" id="SSF52343">
    <property type="entry name" value="Ferredoxin reductase-like, C-terminal NADP-linked domain"/>
    <property type="match status" value="1"/>
</dbReference>
<dbReference type="EMBL" id="OBEG01000004">
    <property type="protein sequence ID" value="SNY87690.1"/>
    <property type="molecule type" value="Genomic_DNA"/>
</dbReference>
<dbReference type="InterPro" id="IPR001433">
    <property type="entry name" value="OxRdtase_FAD/NAD-bd"/>
</dbReference>
<reference evidence="14 15" key="1">
    <citation type="submission" date="2017-09" db="EMBL/GenBank/DDBJ databases">
        <authorList>
            <person name="Ehlers B."/>
            <person name="Leendertz F.H."/>
        </authorList>
    </citation>
    <scope>NUCLEOTIDE SEQUENCE [LARGE SCALE GENOMIC DNA]</scope>
    <source>
        <strain evidence="14 15">DSM 45537</strain>
    </source>
</reference>
<keyword evidence="11" id="KW-0479">Metal-binding</keyword>
<keyword evidence="15" id="KW-1185">Reference proteome</keyword>
<dbReference type="Pfam" id="PF00042">
    <property type="entry name" value="Globin"/>
    <property type="match status" value="1"/>
</dbReference>
<dbReference type="InterPro" id="IPR008333">
    <property type="entry name" value="Cbr1-like_FAD-bd_dom"/>
</dbReference>